<proteinExistence type="predicted"/>
<dbReference type="Pfam" id="PF15425">
    <property type="entry name" value="DUF4627"/>
    <property type="match status" value="1"/>
</dbReference>
<gene>
    <name evidence="2" type="ORF">EVA_12844</name>
</gene>
<dbReference type="Gene3D" id="2.60.120.260">
    <property type="entry name" value="Galactose-binding domain-like"/>
    <property type="match status" value="1"/>
</dbReference>
<evidence type="ECO:0000313" key="2">
    <source>
        <dbReference type="EMBL" id="EJW99047.1"/>
    </source>
</evidence>
<protein>
    <recommendedName>
        <fullName evidence="1">DUF4627 domain-containing protein</fullName>
    </recommendedName>
</protein>
<name>J9GBC9_9ZZZZ</name>
<dbReference type="AlphaFoldDB" id="J9GBC9"/>
<reference evidence="2" key="1">
    <citation type="journal article" date="2012" name="PLoS ONE">
        <title>Gene sets for utilization of primary and secondary nutrition supplies in the distal gut of endangered iberian lynx.</title>
        <authorList>
            <person name="Alcaide M."/>
            <person name="Messina E."/>
            <person name="Richter M."/>
            <person name="Bargiela R."/>
            <person name="Peplies J."/>
            <person name="Huws S.A."/>
            <person name="Newbold C.J."/>
            <person name="Golyshin P.N."/>
            <person name="Simon M.A."/>
            <person name="Lopez G."/>
            <person name="Yakimov M.M."/>
            <person name="Ferrer M."/>
        </authorList>
    </citation>
    <scope>NUCLEOTIDE SEQUENCE</scope>
</reference>
<evidence type="ECO:0000259" key="1">
    <source>
        <dbReference type="Pfam" id="PF15425"/>
    </source>
</evidence>
<accession>J9GBC9</accession>
<dbReference type="EMBL" id="AMCI01003984">
    <property type="protein sequence ID" value="EJW99047.1"/>
    <property type="molecule type" value="Genomic_DNA"/>
</dbReference>
<dbReference type="InterPro" id="IPR027959">
    <property type="entry name" value="DUF4627"/>
</dbReference>
<feature type="domain" description="DUF4627" evidence="1">
    <location>
        <begin position="23"/>
        <end position="232"/>
    </location>
</feature>
<comment type="caution">
    <text evidence="2">The sequence shown here is derived from an EMBL/GenBank/DDBJ whole genome shotgun (WGS) entry which is preliminary data.</text>
</comment>
<organism evidence="2">
    <name type="scientific">gut metagenome</name>
    <dbReference type="NCBI Taxonomy" id="749906"/>
    <lineage>
        <taxon>unclassified sequences</taxon>
        <taxon>metagenomes</taxon>
        <taxon>organismal metagenomes</taxon>
    </lineage>
</organism>
<sequence length="235" mass="25698">MKMKKVLFAGLLAVAGLSVSAQNVIKNEKFAAEVANKVTNANKAAAGEWFILNNEAAGTTTIAWEQTGDPAYPNAVKIDNSGAAKNTSWYKAFVGQRLTDGLERGVYVLTFYAKAKEAGAQVGAYIKQTNEEKGDNGKYETTFFMRRDYDADAQPNASGAQYNFKIKEAGKWTKVVVYYDMSKVVNAINSKKSNSDLEVDDVDDDDDILKDCYLAILSQSKGGVVEISDVVLRKK</sequence>